<dbReference type="Proteomes" id="UP001055172">
    <property type="component" value="Unassembled WGS sequence"/>
</dbReference>
<keyword evidence="8" id="KW-1185">Reference proteome</keyword>
<evidence type="ECO:0000259" key="6">
    <source>
        <dbReference type="PROSITE" id="PS51387"/>
    </source>
</evidence>
<protein>
    <submittedName>
        <fullName evidence="7">Bifunctional solanapyrone synthase</fullName>
    </submittedName>
</protein>
<evidence type="ECO:0000256" key="4">
    <source>
        <dbReference type="ARBA" id="ARBA00023002"/>
    </source>
</evidence>
<accession>A0AA37GY46</accession>
<dbReference type="AlphaFoldDB" id="A0AA37GY46"/>
<dbReference type="PANTHER" id="PTHR42973:SF54">
    <property type="entry name" value="FAD-BINDING PCMH-TYPE DOMAIN-CONTAINING PROTEIN"/>
    <property type="match status" value="1"/>
</dbReference>
<dbReference type="InterPro" id="IPR016169">
    <property type="entry name" value="FAD-bd_PCMH_sub2"/>
</dbReference>
<dbReference type="EMBL" id="BPPX01000041">
    <property type="protein sequence ID" value="GJC89444.1"/>
    <property type="molecule type" value="Genomic_DNA"/>
</dbReference>
<dbReference type="GO" id="GO:0016491">
    <property type="term" value="F:oxidoreductase activity"/>
    <property type="evidence" value="ECO:0007669"/>
    <property type="project" value="UniProtKB-KW"/>
</dbReference>
<organism evidence="7 8">
    <name type="scientific">Colletotrichum liriopes</name>
    <dbReference type="NCBI Taxonomy" id="708192"/>
    <lineage>
        <taxon>Eukaryota</taxon>
        <taxon>Fungi</taxon>
        <taxon>Dikarya</taxon>
        <taxon>Ascomycota</taxon>
        <taxon>Pezizomycotina</taxon>
        <taxon>Sordariomycetes</taxon>
        <taxon>Hypocreomycetidae</taxon>
        <taxon>Glomerellales</taxon>
        <taxon>Glomerellaceae</taxon>
        <taxon>Colletotrichum</taxon>
        <taxon>Colletotrichum spaethianum species complex</taxon>
    </lineage>
</organism>
<evidence type="ECO:0000313" key="8">
    <source>
        <dbReference type="Proteomes" id="UP001055172"/>
    </source>
</evidence>
<feature type="domain" description="FAD-binding PCMH-type" evidence="6">
    <location>
        <begin position="33"/>
        <end position="202"/>
    </location>
</feature>
<sequence length="525" mass="56071">MAKKISSAWLLPFMVAQGLAALQSNNSCVRLPFPRLVPCVFTPGSAELVADAVNLFRENNCSFAVRSGGHSPSKGWANIDGGVLLATTDLNNLTLRDNHVSVGAGLRWGSVYDFLDPHELVVIGGRGGGVGVSGLVLGGGVSHFTPMRGLACDNVKGFEIVTVDGLILQANAETHTDLWQALKGGQNMFGVVTRFDLYTYPSPRIHDLSGQVPMTDFDQVADAFDSYINRHSGEDAAAALTVGVTSYYVTFLGDPFLQVDALSTAGDGGRPGYQQPWITNNVTRELRLPAPLVDLQGLPFKSVSEKWGTMAKLAAGAETPALRYDLRTMSFRSSPEMLKRMKAIFEDEVAGLSGTVANFSGIIEWQLVTKRAIAQGIEKGSNVLGLEGSGPLILFAMANSWSSAAGDEAAYGAGQRIIERGEVLAKELGLHVPFVYALPNPAFRPLSFPSSRPFSHGPEQARSTNSKLTMGVVSRYANYAAAGQDVVASYGAENLLKLSKVRAKYDPEDKLSRILPGGLSGQTTL</sequence>
<feature type="signal peptide" evidence="5">
    <location>
        <begin position="1"/>
        <end position="21"/>
    </location>
</feature>
<dbReference type="InterPro" id="IPR016166">
    <property type="entry name" value="FAD-bd_PCMH"/>
</dbReference>
<dbReference type="Pfam" id="PF01565">
    <property type="entry name" value="FAD_binding_4"/>
    <property type="match status" value="1"/>
</dbReference>
<evidence type="ECO:0000256" key="1">
    <source>
        <dbReference type="ARBA" id="ARBA00005466"/>
    </source>
</evidence>
<keyword evidence="3" id="KW-0274">FAD</keyword>
<evidence type="ECO:0000313" key="7">
    <source>
        <dbReference type="EMBL" id="GJC89444.1"/>
    </source>
</evidence>
<dbReference type="Gene3D" id="3.30.465.10">
    <property type="match status" value="1"/>
</dbReference>
<comment type="caution">
    <text evidence="7">The sequence shown here is derived from an EMBL/GenBank/DDBJ whole genome shotgun (WGS) entry which is preliminary data.</text>
</comment>
<name>A0AA37GY46_9PEZI</name>
<dbReference type="InterPro" id="IPR050416">
    <property type="entry name" value="FAD-linked_Oxidoreductase"/>
</dbReference>
<keyword evidence="2" id="KW-0285">Flavoprotein</keyword>
<evidence type="ECO:0000256" key="2">
    <source>
        <dbReference type="ARBA" id="ARBA00022630"/>
    </source>
</evidence>
<evidence type="ECO:0000256" key="5">
    <source>
        <dbReference type="SAM" id="SignalP"/>
    </source>
</evidence>
<keyword evidence="4" id="KW-0560">Oxidoreductase</keyword>
<gene>
    <name evidence="7" type="ORF">ColLi_12282</name>
</gene>
<keyword evidence="5" id="KW-0732">Signal</keyword>
<dbReference type="PANTHER" id="PTHR42973">
    <property type="entry name" value="BINDING OXIDOREDUCTASE, PUTATIVE (AFU_ORTHOLOGUE AFUA_1G17690)-RELATED"/>
    <property type="match status" value="1"/>
</dbReference>
<dbReference type="SUPFAM" id="SSF56176">
    <property type="entry name" value="FAD-binding/transporter-associated domain-like"/>
    <property type="match status" value="1"/>
</dbReference>
<proteinExistence type="inferred from homology"/>
<reference evidence="7 8" key="1">
    <citation type="submission" date="2021-07" db="EMBL/GenBank/DDBJ databases">
        <title>Genome data of Colletotrichum spaethianum.</title>
        <authorList>
            <person name="Utami Y.D."/>
            <person name="Hiruma K."/>
        </authorList>
    </citation>
    <scope>NUCLEOTIDE SEQUENCE [LARGE SCALE GENOMIC DNA]</scope>
    <source>
        <strain evidence="7 8">MAFF 242679</strain>
    </source>
</reference>
<dbReference type="PROSITE" id="PS51387">
    <property type="entry name" value="FAD_PCMH"/>
    <property type="match status" value="1"/>
</dbReference>
<dbReference type="InterPro" id="IPR036318">
    <property type="entry name" value="FAD-bd_PCMH-like_sf"/>
</dbReference>
<feature type="chain" id="PRO_5041242683" evidence="5">
    <location>
        <begin position="22"/>
        <end position="525"/>
    </location>
</feature>
<comment type="similarity">
    <text evidence="1">Belongs to the oxygen-dependent FAD-linked oxidoreductase family.</text>
</comment>
<dbReference type="InterPro" id="IPR006094">
    <property type="entry name" value="Oxid_FAD_bind_N"/>
</dbReference>
<evidence type="ECO:0000256" key="3">
    <source>
        <dbReference type="ARBA" id="ARBA00022827"/>
    </source>
</evidence>
<dbReference type="GO" id="GO:0071949">
    <property type="term" value="F:FAD binding"/>
    <property type="evidence" value="ECO:0007669"/>
    <property type="project" value="InterPro"/>
</dbReference>